<dbReference type="InterPro" id="IPR003593">
    <property type="entry name" value="AAA+_ATPase"/>
</dbReference>
<feature type="domain" description="ABC transporter" evidence="8">
    <location>
        <begin position="351"/>
        <end position="556"/>
    </location>
</feature>
<keyword evidence="11" id="KW-1185">Reference proteome</keyword>
<evidence type="ECO:0000259" key="9">
    <source>
        <dbReference type="PROSITE" id="PS50929"/>
    </source>
</evidence>
<dbReference type="GO" id="GO:0016887">
    <property type="term" value="F:ATP hydrolysis activity"/>
    <property type="evidence" value="ECO:0007669"/>
    <property type="project" value="InterPro"/>
</dbReference>
<dbReference type="PROSITE" id="PS50929">
    <property type="entry name" value="ABC_TM1F"/>
    <property type="match status" value="1"/>
</dbReference>
<proteinExistence type="predicted"/>
<keyword evidence="4 10" id="KW-0067">ATP-binding</keyword>
<evidence type="ECO:0000256" key="2">
    <source>
        <dbReference type="ARBA" id="ARBA00022692"/>
    </source>
</evidence>
<dbReference type="GO" id="GO:0005524">
    <property type="term" value="F:ATP binding"/>
    <property type="evidence" value="ECO:0007669"/>
    <property type="project" value="UniProtKB-KW"/>
</dbReference>
<keyword evidence="6 7" id="KW-0472">Membrane</keyword>
<feature type="domain" description="ABC transmembrane type-1" evidence="9">
    <location>
        <begin position="31"/>
        <end position="307"/>
    </location>
</feature>
<feature type="transmembrane region" description="Helical" evidence="7">
    <location>
        <begin position="64"/>
        <end position="84"/>
    </location>
</feature>
<dbReference type="InterPro" id="IPR017871">
    <property type="entry name" value="ABC_transporter-like_CS"/>
</dbReference>
<dbReference type="Proteomes" id="UP000184295">
    <property type="component" value="Unassembled WGS sequence"/>
</dbReference>
<feature type="transmembrane region" description="Helical" evidence="7">
    <location>
        <begin position="164"/>
        <end position="183"/>
    </location>
</feature>
<name>A0A1M4VYR4_9ACTN</name>
<evidence type="ECO:0000256" key="5">
    <source>
        <dbReference type="ARBA" id="ARBA00022989"/>
    </source>
</evidence>
<dbReference type="SUPFAM" id="SSF52540">
    <property type="entry name" value="P-loop containing nucleoside triphosphate hydrolases"/>
    <property type="match status" value="1"/>
</dbReference>
<comment type="subcellular location">
    <subcellularLocation>
        <location evidence="1">Cell membrane</location>
        <topology evidence="1">Multi-pass membrane protein</topology>
    </subcellularLocation>
</comment>
<dbReference type="AlphaFoldDB" id="A0A1M4VYR4"/>
<keyword evidence="2 7" id="KW-0812">Transmembrane</keyword>
<feature type="transmembrane region" description="Helical" evidence="7">
    <location>
        <begin position="28"/>
        <end position="52"/>
    </location>
</feature>
<dbReference type="CDD" id="cd03228">
    <property type="entry name" value="ABCC_MRP_Like"/>
    <property type="match status" value="1"/>
</dbReference>
<dbReference type="STRING" id="1121881.SAMN02745225_01483"/>
<dbReference type="GO" id="GO:0140359">
    <property type="term" value="F:ABC-type transporter activity"/>
    <property type="evidence" value="ECO:0007669"/>
    <property type="project" value="InterPro"/>
</dbReference>
<keyword evidence="3" id="KW-0547">Nucleotide-binding</keyword>
<organism evidence="10 11">
    <name type="scientific">Ferrithrix thermotolerans DSM 19514</name>
    <dbReference type="NCBI Taxonomy" id="1121881"/>
    <lineage>
        <taxon>Bacteria</taxon>
        <taxon>Bacillati</taxon>
        <taxon>Actinomycetota</taxon>
        <taxon>Acidimicrobiia</taxon>
        <taxon>Acidimicrobiales</taxon>
        <taxon>Acidimicrobiaceae</taxon>
        <taxon>Ferrithrix</taxon>
    </lineage>
</organism>
<dbReference type="PROSITE" id="PS50893">
    <property type="entry name" value="ABC_TRANSPORTER_2"/>
    <property type="match status" value="1"/>
</dbReference>
<dbReference type="SMART" id="SM00382">
    <property type="entry name" value="AAA"/>
    <property type="match status" value="1"/>
</dbReference>
<dbReference type="RefSeq" id="WP_072790719.1">
    <property type="nucleotide sequence ID" value="NZ_FQUL01000020.1"/>
</dbReference>
<dbReference type="GO" id="GO:0005886">
    <property type="term" value="C:plasma membrane"/>
    <property type="evidence" value="ECO:0007669"/>
    <property type="project" value="UniProtKB-SubCell"/>
</dbReference>
<dbReference type="PROSITE" id="PS00211">
    <property type="entry name" value="ABC_TRANSPORTER_1"/>
    <property type="match status" value="1"/>
</dbReference>
<evidence type="ECO:0000256" key="7">
    <source>
        <dbReference type="SAM" id="Phobius"/>
    </source>
</evidence>
<evidence type="ECO:0000256" key="3">
    <source>
        <dbReference type="ARBA" id="ARBA00022741"/>
    </source>
</evidence>
<dbReference type="InterPro" id="IPR027417">
    <property type="entry name" value="P-loop_NTPase"/>
</dbReference>
<evidence type="ECO:0000256" key="4">
    <source>
        <dbReference type="ARBA" id="ARBA00022840"/>
    </source>
</evidence>
<dbReference type="PANTHER" id="PTHR24221">
    <property type="entry name" value="ATP-BINDING CASSETTE SUB-FAMILY B"/>
    <property type="match status" value="1"/>
</dbReference>
<accession>A0A1M4VYR4</accession>
<evidence type="ECO:0000256" key="6">
    <source>
        <dbReference type="ARBA" id="ARBA00023136"/>
    </source>
</evidence>
<gene>
    <name evidence="10" type="ORF">SAMN02745225_01483</name>
</gene>
<dbReference type="InterPro" id="IPR003439">
    <property type="entry name" value="ABC_transporter-like_ATP-bd"/>
</dbReference>
<protein>
    <submittedName>
        <fullName evidence="10">ATP-binding cassette, subfamily C, CydD</fullName>
    </submittedName>
</protein>
<dbReference type="Pfam" id="PF00005">
    <property type="entry name" value="ABC_tran"/>
    <property type="match status" value="1"/>
</dbReference>
<dbReference type="PANTHER" id="PTHR24221:SF261">
    <property type="entry name" value="GLUTATHIONE_L-CYSTEINE TRANSPORT SYSTEM ATP-BINDING_PERMEASE PROTEIN CYDD"/>
    <property type="match status" value="1"/>
</dbReference>
<dbReference type="Gene3D" id="1.20.1560.10">
    <property type="entry name" value="ABC transporter type 1, transmembrane domain"/>
    <property type="match status" value="1"/>
</dbReference>
<dbReference type="GO" id="GO:0034040">
    <property type="term" value="F:ATPase-coupled lipid transmembrane transporter activity"/>
    <property type="evidence" value="ECO:0007669"/>
    <property type="project" value="TreeGrafter"/>
</dbReference>
<dbReference type="SUPFAM" id="SSF90123">
    <property type="entry name" value="ABC transporter transmembrane region"/>
    <property type="match status" value="1"/>
</dbReference>
<evidence type="ECO:0000313" key="10">
    <source>
        <dbReference type="EMBL" id="SHE74089.1"/>
    </source>
</evidence>
<feature type="transmembrane region" description="Helical" evidence="7">
    <location>
        <begin position="244"/>
        <end position="269"/>
    </location>
</feature>
<dbReference type="InterPro" id="IPR011527">
    <property type="entry name" value="ABC1_TM_dom"/>
</dbReference>
<dbReference type="OrthoDB" id="9806127at2"/>
<dbReference type="InterPro" id="IPR036640">
    <property type="entry name" value="ABC1_TM_sf"/>
</dbReference>
<evidence type="ECO:0000313" key="11">
    <source>
        <dbReference type="Proteomes" id="UP000184295"/>
    </source>
</evidence>
<evidence type="ECO:0000256" key="1">
    <source>
        <dbReference type="ARBA" id="ARBA00004651"/>
    </source>
</evidence>
<keyword evidence="5 7" id="KW-1133">Transmembrane helix</keyword>
<dbReference type="EMBL" id="FQUL01000020">
    <property type="protein sequence ID" value="SHE74089.1"/>
    <property type="molecule type" value="Genomic_DNA"/>
</dbReference>
<sequence>MQGGGDIKAEKTSPPLDMRILQGGRAKAAFVAVALLEALQAAFLVLSALQIGEVFQDVVIDHKIATALQATWLFALFFGLRLLIVKAADVASLRYGAYVAERFRSRLLSSAKDSDISESELGFLSTDGLTYVVTYVQRLVPSLTASFTVTPLLILFVFFHGVLYFVEILVGLAVLPVLMIVIGQATKDKAAQKLEATVSLNALYLDTLRGVGVLNSFNKAELQVKSISRSASELKKTTLSVLQIAFASGVALDTLVSIVVAIVAVSIGIRLNDGGLSLGAGAAVLFVTPEIFLPIRTAALQFHASQDAVAVLDRIDSHDPNNSLTFFGKGSSQACLDKLDPLVGRVAIPYLVFDSFGFEVPERSIYVDLTTSLEIGEWLGVTGASGSGKTSFLRAITGEIPFHGRLRLAGSDGDLHNILQEIAYLPSRPGFFDGTLRENLSLYRGDCSEKEIHEALELVELSYMKFRLLDRVLPSGVNFSSGERQRLALARVILSRRSLVLLDEPTSHLDPKVEAEVVRVLREATKESVTVVVTHSPHVASECDQVVVFSEGKCHLRS</sequence>
<dbReference type="InterPro" id="IPR039421">
    <property type="entry name" value="Type_1_exporter"/>
</dbReference>
<evidence type="ECO:0000259" key="8">
    <source>
        <dbReference type="PROSITE" id="PS50893"/>
    </source>
</evidence>
<reference evidence="11" key="1">
    <citation type="submission" date="2016-11" db="EMBL/GenBank/DDBJ databases">
        <authorList>
            <person name="Varghese N."/>
            <person name="Submissions S."/>
        </authorList>
    </citation>
    <scope>NUCLEOTIDE SEQUENCE [LARGE SCALE GENOMIC DNA]</scope>
    <source>
        <strain evidence="11">DSM 19514</strain>
    </source>
</reference>
<feature type="transmembrane region" description="Helical" evidence="7">
    <location>
        <begin position="139"/>
        <end position="158"/>
    </location>
</feature>
<dbReference type="Gene3D" id="3.40.50.300">
    <property type="entry name" value="P-loop containing nucleotide triphosphate hydrolases"/>
    <property type="match status" value="1"/>
</dbReference>